<proteinExistence type="predicted"/>
<evidence type="ECO:0000256" key="2">
    <source>
        <dbReference type="SAM" id="SignalP"/>
    </source>
</evidence>
<protein>
    <submittedName>
        <fullName evidence="3">Uncharacterized protein</fullName>
    </submittedName>
</protein>
<feature type="region of interest" description="Disordered" evidence="1">
    <location>
        <begin position="391"/>
        <end position="414"/>
    </location>
</feature>
<feature type="signal peptide" evidence="2">
    <location>
        <begin position="1"/>
        <end position="16"/>
    </location>
</feature>
<dbReference type="EMBL" id="CM003105">
    <property type="protein sequence ID" value="KUI72391.1"/>
    <property type="molecule type" value="Genomic_DNA"/>
</dbReference>
<feature type="compositionally biased region" description="Polar residues" evidence="1">
    <location>
        <begin position="267"/>
        <end position="288"/>
    </location>
</feature>
<feature type="compositionally biased region" description="Basic and acidic residues" evidence="1">
    <location>
        <begin position="169"/>
        <end position="196"/>
    </location>
</feature>
<organism evidence="3 4">
    <name type="scientific">Cytospora mali</name>
    <name type="common">Apple Valsa canker fungus</name>
    <name type="synonym">Valsa mali</name>
    <dbReference type="NCBI Taxonomy" id="578113"/>
    <lineage>
        <taxon>Eukaryota</taxon>
        <taxon>Fungi</taxon>
        <taxon>Dikarya</taxon>
        <taxon>Ascomycota</taxon>
        <taxon>Pezizomycotina</taxon>
        <taxon>Sordariomycetes</taxon>
        <taxon>Sordariomycetidae</taxon>
        <taxon>Diaporthales</taxon>
        <taxon>Cytosporaceae</taxon>
        <taxon>Cytospora</taxon>
    </lineage>
</organism>
<dbReference type="Proteomes" id="UP000078559">
    <property type="component" value="Chromosome 8"/>
</dbReference>
<keyword evidence="4" id="KW-1185">Reference proteome</keyword>
<keyword evidence="2" id="KW-0732">Signal</keyword>
<feature type="chain" id="PRO_5008267184" evidence="2">
    <location>
        <begin position="17"/>
        <end position="475"/>
    </location>
</feature>
<evidence type="ECO:0000313" key="4">
    <source>
        <dbReference type="Proteomes" id="UP000078559"/>
    </source>
</evidence>
<dbReference type="AlphaFoldDB" id="A0A194W7C5"/>
<feature type="compositionally biased region" description="Basic and acidic residues" evidence="1">
    <location>
        <begin position="392"/>
        <end position="409"/>
    </location>
</feature>
<feature type="region of interest" description="Disordered" evidence="1">
    <location>
        <begin position="155"/>
        <end position="199"/>
    </location>
</feature>
<name>A0A194W7C5_CYTMA</name>
<feature type="region of interest" description="Disordered" evidence="1">
    <location>
        <begin position="267"/>
        <end position="331"/>
    </location>
</feature>
<feature type="compositionally biased region" description="Low complexity" evidence="1">
    <location>
        <begin position="317"/>
        <end position="329"/>
    </location>
</feature>
<gene>
    <name evidence="3" type="ORF">VM1G_07450</name>
</gene>
<reference evidence="3" key="1">
    <citation type="submission" date="2014-12" db="EMBL/GenBank/DDBJ databases">
        <title>Genome Sequence of Valsa Canker Pathogens Uncovers a Specific Adaption of Colonization on Woody Bark.</title>
        <authorList>
            <person name="Yin Z."/>
            <person name="Liu H."/>
            <person name="Gao X."/>
            <person name="Li Z."/>
            <person name="Song N."/>
            <person name="Ke X."/>
            <person name="Dai Q."/>
            <person name="Wu Y."/>
            <person name="Sun Y."/>
            <person name="Xu J.-R."/>
            <person name="Kang Z.K."/>
            <person name="Wang L."/>
            <person name="Huang L."/>
        </authorList>
    </citation>
    <scope>NUCLEOTIDE SEQUENCE [LARGE SCALE GENOMIC DNA]</scope>
    <source>
        <strain evidence="3">03-8</strain>
    </source>
</reference>
<sequence>MRFLTITWLAAGLVTAASIPTVTSDDIDGHPSKPPVPSENEDEMLRYLNCAKAFDDPWCKDTEQAEESLNPLISPVEEEEVEVEYEDGTGDQTTRPASTSTRLHITWPIHATKSAHSTRIYATRPASSSTLPIGSSTRRHDIWFTYLTKRIHSTRVHSTRTAHPSLPTKEVHENPSHHPGNKDHSDKPVHFNDDKATPSSKRTLLTKEQMHEFYAFHRCPKEHGKDCRAPEWYHKLIPVAIQAWKNELIGAEGQSTRSFQFRTPKTLRPSYTTHNAHATRSAHPTLSTEEPPLDQPLLPFPGGGGNHHVVDPPSQNKTKTQTTKPALTTEPARTTNVTVPEYGKQPQPTTRVLTPREVKEFLEYLHCLTARFTGCEPPDWYRRFRQPPWSNLEDRRNATEGHGQLHKDADDTDDTADEMSIEDALLMPEGWEGPDCEEFSECKSACVAKGVVTWFAAEPSIQGCVQECVSSYPCA</sequence>
<evidence type="ECO:0000256" key="1">
    <source>
        <dbReference type="SAM" id="MobiDB-lite"/>
    </source>
</evidence>
<accession>A0A194W7C5</accession>
<evidence type="ECO:0000313" key="3">
    <source>
        <dbReference type="EMBL" id="KUI72391.1"/>
    </source>
</evidence>